<keyword evidence="6 9" id="KW-0408">Iron</keyword>
<dbReference type="SUPFAM" id="SSF48264">
    <property type="entry name" value="Cytochrome P450"/>
    <property type="match status" value="1"/>
</dbReference>
<evidence type="ECO:0000256" key="7">
    <source>
        <dbReference type="ARBA" id="ARBA00023033"/>
    </source>
</evidence>
<dbReference type="InterPro" id="IPR001128">
    <property type="entry name" value="Cyt_P450"/>
</dbReference>
<dbReference type="GO" id="GO:0004497">
    <property type="term" value="F:monooxygenase activity"/>
    <property type="evidence" value="ECO:0007669"/>
    <property type="project" value="UniProtKB-KW"/>
</dbReference>
<evidence type="ECO:0000256" key="1">
    <source>
        <dbReference type="ARBA" id="ARBA00001971"/>
    </source>
</evidence>
<proteinExistence type="inferred from homology"/>
<dbReference type="InterPro" id="IPR036396">
    <property type="entry name" value="Cyt_P450_sf"/>
</dbReference>
<evidence type="ECO:0000313" key="10">
    <source>
        <dbReference type="EMBL" id="PZQ82624.1"/>
    </source>
</evidence>
<evidence type="ECO:0000256" key="6">
    <source>
        <dbReference type="ARBA" id="ARBA00023004"/>
    </source>
</evidence>
<dbReference type="AlphaFoldDB" id="A0A2W5R195"/>
<evidence type="ECO:0000256" key="2">
    <source>
        <dbReference type="ARBA" id="ARBA00010617"/>
    </source>
</evidence>
<evidence type="ECO:0000256" key="4">
    <source>
        <dbReference type="ARBA" id="ARBA00022723"/>
    </source>
</evidence>
<organism evidence="10 11">
    <name type="scientific">Ancylobacter novellus</name>
    <name type="common">Thiobacillus novellus</name>
    <dbReference type="NCBI Taxonomy" id="921"/>
    <lineage>
        <taxon>Bacteria</taxon>
        <taxon>Pseudomonadati</taxon>
        <taxon>Pseudomonadota</taxon>
        <taxon>Alphaproteobacteria</taxon>
        <taxon>Hyphomicrobiales</taxon>
        <taxon>Xanthobacteraceae</taxon>
        <taxon>Ancylobacter</taxon>
    </lineage>
</organism>
<evidence type="ECO:0000256" key="9">
    <source>
        <dbReference type="RuleBase" id="RU000461"/>
    </source>
</evidence>
<dbReference type="PANTHER" id="PTHR46696">
    <property type="entry name" value="P450, PUTATIVE (EUROFUNG)-RELATED"/>
    <property type="match status" value="1"/>
</dbReference>
<evidence type="ECO:0000256" key="8">
    <source>
        <dbReference type="ARBA" id="ARBA00043906"/>
    </source>
</evidence>
<dbReference type="InterPro" id="IPR002397">
    <property type="entry name" value="Cyt_P450_B"/>
</dbReference>
<evidence type="ECO:0000313" key="11">
    <source>
        <dbReference type="Proteomes" id="UP000248887"/>
    </source>
</evidence>
<dbReference type="GO" id="GO:0020037">
    <property type="term" value="F:heme binding"/>
    <property type="evidence" value="ECO:0007669"/>
    <property type="project" value="InterPro"/>
</dbReference>
<accession>A0A2W5R195</accession>
<keyword evidence="3 9" id="KW-0349">Heme</keyword>
<evidence type="ECO:0000256" key="5">
    <source>
        <dbReference type="ARBA" id="ARBA00023002"/>
    </source>
</evidence>
<dbReference type="GO" id="GO:0016705">
    <property type="term" value="F:oxidoreductase activity, acting on paired donors, with incorporation or reduction of molecular oxygen"/>
    <property type="evidence" value="ECO:0007669"/>
    <property type="project" value="InterPro"/>
</dbReference>
<reference evidence="10 11" key="1">
    <citation type="submission" date="2017-08" db="EMBL/GenBank/DDBJ databases">
        <title>Infants hospitalized years apart are colonized by the same room-sourced microbial strains.</title>
        <authorList>
            <person name="Brooks B."/>
            <person name="Olm M.R."/>
            <person name="Firek B.A."/>
            <person name="Baker R."/>
            <person name="Thomas B.C."/>
            <person name="Morowitz M.J."/>
            <person name="Banfield J.F."/>
        </authorList>
    </citation>
    <scope>NUCLEOTIDE SEQUENCE [LARGE SCALE GENOMIC DNA]</scope>
    <source>
        <strain evidence="10">S2_005_001_R2_27</strain>
    </source>
</reference>
<dbReference type="InterPro" id="IPR017972">
    <property type="entry name" value="Cyt_P450_CS"/>
</dbReference>
<comment type="cofactor">
    <cofactor evidence="1">
        <name>heme</name>
        <dbReference type="ChEBI" id="CHEBI:30413"/>
    </cofactor>
</comment>
<dbReference type="PANTHER" id="PTHR46696:SF1">
    <property type="entry name" value="CYTOCHROME P450 YJIB-RELATED"/>
    <property type="match status" value="1"/>
</dbReference>
<sequence length="426" mass="48135">MMYDPASREKLAHSEPSGALASPLHELDVAQPELFQSGMAFRCFERLRREAPVHYCADGLFGSYWSITKHSDIEAIELDPQTFSSEHGNGGITITSRPDDPQFLPSFIAMDPPRHAAQRKVVAPAFSPERLQRLAQQLRNWSAEILSELPVGEPFDWVDKVSIEMTARTLASLLGFPHERSRDLIRWSNAMVSLPGSAAFPTLADKLKVMQECFSAFDAIWEDRLKDPQGDDLLSMLASVPETRTMSRTELHGNLVLLIVGGNDTSRNAISGSVVAFDRFPEELDKLKARPSLLTALTPEVLRWQTPVAHMRRTAMRDVVFRGQQIRKGDKVILWYISANRDEDVFERGDDFRLERPNARRHLSFGAGIHRCIGARVADLQMKILWEEILKRVPRIDVVRQPVRTASTFVHGFTELMVIFPERLAG</sequence>
<dbReference type="Gene3D" id="1.10.630.10">
    <property type="entry name" value="Cytochrome P450"/>
    <property type="match status" value="1"/>
</dbReference>
<dbReference type="FunFam" id="1.10.630.10:FF:000018">
    <property type="entry name" value="Cytochrome P450 monooxygenase"/>
    <property type="match status" value="1"/>
</dbReference>
<evidence type="ECO:0000256" key="3">
    <source>
        <dbReference type="ARBA" id="ARBA00022617"/>
    </source>
</evidence>
<keyword evidence="7 9" id="KW-0503">Monooxygenase</keyword>
<dbReference type="Pfam" id="PF00067">
    <property type="entry name" value="p450"/>
    <property type="match status" value="1"/>
</dbReference>
<dbReference type="PRINTS" id="PR00359">
    <property type="entry name" value="BP450"/>
</dbReference>
<dbReference type="Proteomes" id="UP000248887">
    <property type="component" value="Unassembled WGS sequence"/>
</dbReference>
<dbReference type="PROSITE" id="PS00086">
    <property type="entry name" value="CYTOCHROME_P450"/>
    <property type="match status" value="1"/>
</dbReference>
<comment type="caution">
    <text evidence="10">The sequence shown here is derived from an EMBL/GenBank/DDBJ whole genome shotgun (WGS) entry which is preliminary data.</text>
</comment>
<keyword evidence="4 9" id="KW-0479">Metal-binding</keyword>
<protein>
    <submittedName>
        <fullName evidence="10">Cytochrome P450</fullName>
    </submittedName>
</protein>
<name>A0A2W5R195_ANCNO</name>
<dbReference type="EMBL" id="QFQD01000030">
    <property type="protein sequence ID" value="PZQ82624.1"/>
    <property type="molecule type" value="Genomic_DNA"/>
</dbReference>
<keyword evidence="5 9" id="KW-0560">Oxidoreductase</keyword>
<comment type="similarity">
    <text evidence="2 9">Belongs to the cytochrome P450 family.</text>
</comment>
<comment type="function">
    <text evidence="8">Cytochromes P450 are a group of heme-thiolate monooxygenases. They oxidize a variety of structurally unrelated compounds, including steroids, fatty acids, and xenobiotics.</text>
</comment>
<dbReference type="GO" id="GO:0005506">
    <property type="term" value="F:iron ion binding"/>
    <property type="evidence" value="ECO:0007669"/>
    <property type="project" value="InterPro"/>
</dbReference>
<dbReference type="CDD" id="cd11033">
    <property type="entry name" value="CYP142-like"/>
    <property type="match status" value="1"/>
</dbReference>
<gene>
    <name evidence="10" type="ORF">DI549_10595</name>
</gene>